<sequence>MFFRLATIMLTFVVACVLAVPPGERERAVFSAASSLASAAATDSYSAVSAVDSATATVLASSTAAASVFTAERVYLTAVDYSPYQIAVTTTITWTQPLQQLPQRPPRSGWSARRRATFDPAGAGLFFADLF</sequence>
<evidence type="ECO:0000313" key="3">
    <source>
        <dbReference type="Proteomes" id="UP000054144"/>
    </source>
</evidence>
<dbReference type="Proteomes" id="UP000054144">
    <property type="component" value="Unassembled WGS sequence"/>
</dbReference>
<keyword evidence="1" id="KW-0732">Signal</keyword>
<dbReference type="PROSITE" id="PS51257">
    <property type="entry name" value="PROKAR_LIPOPROTEIN"/>
    <property type="match status" value="1"/>
</dbReference>
<organism evidence="2 3">
    <name type="scientific">Fistulina hepatica ATCC 64428</name>
    <dbReference type="NCBI Taxonomy" id="1128425"/>
    <lineage>
        <taxon>Eukaryota</taxon>
        <taxon>Fungi</taxon>
        <taxon>Dikarya</taxon>
        <taxon>Basidiomycota</taxon>
        <taxon>Agaricomycotina</taxon>
        <taxon>Agaricomycetes</taxon>
        <taxon>Agaricomycetidae</taxon>
        <taxon>Agaricales</taxon>
        <taxon>Fistulinaceae</taxon>
        <taxon>Fistulina</taxon>
    </lineage>
</organism>
<evidence type="ECO:0000313" key="2">
    <source>
        <dbReference type="EMBL" id="KIY50139.1"/>
    </source>
</evidence>
<gene>
    <name evidence="2" type="ORF">FISHEDRAFT_71757</name>
</gene>
<evidence type="ECO:0000256" key="1">
    <source>
        <dbReference type="SAM" id="SignalP"/>
    </source>
</evidence>
<dbReference type="EMBL" id="KN881676">
    <property type="protein sequence ID" value="KIY50139.1"/>
    <property type="molecule type" value="Genomic_DNA"/>
</dbReference>
<name>A0A0D7AG55_9AGAR</name>
<dbReference type="AlphaFoldDB" id="A0A0D7AG55"/>
<proteinExistence type="predicted"/>
<reference evidence="2 3" key="1">
    <citation type="journal article" date="2015" name="Fungal Genet. Biol.">
        <title>Evolution of novel wood decay mechanisms in Agaricales revealed by the genome sequences of Fistulina hepatica and Cylindrobasidium torrendii.</title>
        <authorList>
            <person name="Floudas D."/>
            <person name="Held B.W."/>
            <person name="Riley R."/>
            <person name="Nagy L.G."/>
            <person name="Koehler G."/>
            <person name="Ransdell A.S."/>
            <person name="Younus H."/>
            <person name="Chow J."/>
            <person name="Chiniquy J."/>
            <person name="Lipzen A."/>
            <person name="Tritt A."/>
            <person name="Sun H."/>
            <person name="Haridas S."/>
            <person name="LaButti K."/>
            <person name="Ohm R.A."/>
            <person name="Kues U."/>
            <person name="Blanchette R.A."/>
            <person name="Grigoriev I.V."/>
            <person name="Minto R.E."/>
            <person name="Hibbett D.S."/>
        </authorList>
    </citation>
    <scope>NUCLEOTIDE SEQUENCE [LARGE SCALE GENOMIC DNA]</scope>
    <source>
        <strain evidence="2 3">ATCC 64428</strain>
    </source>
</reference>
<keyword evidence="3" id="KW-1185">Reference proteome</keyword>
<accession>A0A0D7AG55</accession>
<feature type="signal peptide" evidence="1">
    <location>
        <begin position="1"/>
        <end position="19"/>
    </location>
</feature>
<protein>
    <submittedName>
        <fullName evidence="2">Uncharacterized protein</fullName>
    </submittedName>
</protein>
<feature type="chain" id="PRO_5002316154" evidence="1">
    <location>
        <begin position="20"/>
        <end position="131"/>
    </location>
</feature>